<dbReference type="Pfam" id="PF08496">
    <property type="entry name" value="Peptidase_S49_N"/>
    <property type="match status" value="1"/>
</dbReference>
<organism evidence="4 5">
    <name type="scientific">Colwellia psychrerythraea</name>
    <name type="common">Vibrio psychroerythus</name>
    <dbReference type="NCBI Taxonomy" id="28229"/>
    <lineage>
        <taxon>Bacteria</taxon>
        <taxon>Pseudomonadati</taxon>
        <taxon>Pseudomonadota</taxon>
        <taxon>Gammaproteobacteria</taxon>
        <taxon>Alteromonadales</taxon>
        <taxon>Colwelliaceae</taxon>
        <taxon>Colwellia</taxon>
    </lineage>
</organism>
<evidence type="ECO:0000259" key="3">
    <source>
        <dbReference type="Pfam" id="PF08496"/>
    </source>
</evidence>
<accession>A0A1Y5ER55</accession>
<protein>
    <submittedName>
        <fullName evidence="4">Protease SohB</fullName>
    </submittedName>
</protein>
<dbReference type="GO" id="GO:0005886">
    <property type="term" value="C:plasma membrane"/>
    <property type="evidence" value="ECO:0007669"/>
    <property type="project" value="InterPro"/>
</dbReference>
<comment type="caution">
    <text evidence="4">The sequence shown here is derived from an EMBL/GenBank/DDBJ whole genome shotgun (WGS) entry which is preliminary data.</text>
</comment>
<dbReference type="EMBL" id="MAAF01000004">
    <property type="protein sequence ID" value="OUR85059.1"/>
    <property type="molecule type" value="Genomic_DNA"/>
</dbReference>
<feature type="non-terminal residue" evidence="4">
    <location>
        <position position="101"/>
    </location>
</feature>
<feature type="region of interest" description="Disordered" evidence="1">
    <location>
        <begin position="80"/>
        <end position="101"/>
    </location>
</feature>
<keyword evidence="4" id="KW-0645">Protease</keyword>
<dbReference type="InterPro" id="IPR013703">
    <property type="entry name" value="Peptidase_S49_N_proteobac"/>
</dbReference>
<reference evidence="5" key="1">
    <citation type="journal article" date="2017" name="Proc. Natl. Acad. Sci. U.S.A.">
        <title>Simulation of Deepwater Horizon oil plume reveals substrate specialization within a complex community of hydrocarbon degraders.</title>
        <authorList>
            <person name="Hu P."/>
            <person name="Dubinsky E.A."/>
            <person name="Probst A.J."/>
            <person name="Wang J."/>
            <person name="Sieber C.M.K."/>
            <person name="Tom L.M."/>
            <person name="Gardinali P."/>
            <person name="Banfield J.F."/>
            <person name="Atlas R.M."/>
            <person name="Andersen G.L."/>
        </authorList>
    </citation>
    <scope>NUCLEOTIDE SEQUENCE [LARGE SCALE GENOMIC DNA]</scope>
</reference>
<evidence type="ECO:0000313" key="4">
    <source>
        <dbReference type="EMBL" id="OUR85059.1"/>
    </source>
</evidence>
<feature type="transmembrane region" description="Helical" evidence="2">
    <location>
        <begin position="12"/>
        <end position="32"/>
    </location>
</feature>
<keyword evidence="2" id="KW-1133">Transmembrane helix</keyword>
<keyword evidence="2" id="KW-0812">Transmembrane</keyword>
<name>A0A1Y5ER55_COLPS</name>
<evidence type="ECO:0000256" key="2">
    <source>
        <dbReference type="SAM" id="Phobius"/>
    </source>
</evidence>
<dbReference type="Proteomes" id="UP000243053">
    <property type="component" value="Unassembled WGS sequence"/>
</dbReference>
<dbReference type="GO" id="GO:0006508">
    <property type="term" value="P:proteolysis"/>
    <property type="evidence" value="ECO:0007669"/>
    <property type="project" value="UniProtKB-KW"/>
</dbReference>
<dbReference type="AlphaFoldDB" id="A0A1Y5ER55"/>
<dbReference type="GO" id="GO:0004252">
    <property type="term" value="F:serine-type endopeptidase activity"/>
    <property type="evidence" value="ECO:0007669"/>
    <property type="project" value="InterPro"/>
</dbReference>
<gene>
    <name evidence="4" type="ORF">A9Q75_00275</name>
</gene>
<sequence>MEFLYEYGLFLAKAVTFVLAVIAIIVAIAGAATKQQHKKGELDITDLSEQFTETEEDIIHALLSKDEFKDKEKADKKLAKEKAKADKKAAKAGEEKEPDKA</sequence>
<evidence type="ECO:0000313" key="5">
    <source>
        <dbReference type="Proteomes" id="UP000243053"/>
    </source>
</evidence>
<proteinExistence type="predicted"/>
<feature type="domain" description="Peptidase S49 N-terminal proteobacteria" evidence="3">
    <location>
        <begin position="2"/>
        <end position="89"/>
    </location>
</feature>
<evidence type="ECO:0000256" key="1">
    <source>
        <dbReference type="SAM" id="MobiDB-lite"/>
    </source>
</evidence>
<keyword evidence="2" id="KW-0472">Membrane</keyword>
<keyword evidence="4" id="KW-0378">Hydrolase</keyword>